<feature type="compositionally biased region" description="Low complexity" evidence="1">
    <location>
        <begin position="121"/>
        <end position="130"/>
    </location>
</feature>
<proteinExistence type="predicted"/>
<name>A0A6J7GTM2_9ZZZZ</name>
<dbReference type="EMBL" id="CAFBMG010000102">
    <property type="protein sequence ID" value="CAB4908055.1"/>
    <property type="molecule type" value="Genomic_DNA"/>
</dbReference>
<sequence>MRTGCDHLAEAQLSYDPVNCHAWLDALPPEPGPAQELCGTHATSLKVPQGWECEDRRQLAFAPSPVAPSPAAPSPAAVKPEPEPVVVKPEPEPDPEPEPKEEPARVSEPKPARAKAKSKPKPSLLSRALKTTGPQRSAISEELGAPRVTDSSSADTSSTK</sequence>
<feature type="compositionally biased region" description="Low complexity" evidence="1">
    <location>
        <begin position="74"/>
        <end position="88"/>
    </location>
</feature>
<evidence type="ECO:0000313" key="2">
    <source>
        <dbReference type="EMBL" id="CAB4908055.1"/>
    </source>
</evidence>
<dbReference type="InterPro" id="IPR021888">
    <property type="entry name" value="DUF3499"/>
</dbReference>
<organism evidence="2">
    <name type="scientific">freshwater metagenome</name>
    <dbReference type="NCBI Taxonomy" id="449393"/>
    <lineage>
        <taxon>unclassified sequences</taxon>
        <taxon>metagenomes</taxon>
        <taxon>ecological metagenomes</taxon>
    </lineage>
</organism>
<feature type="compositionally biased region" description="Low complexity" evidence="1">
    <location>
        <begin position="149"/>
        <end position="160"/>
    </location>
</feature>
<protein>
    <submittedName>
        <fullName evidence="2">Unannotated protein</fullName>
    </submittedName>
</protein>
<dbReference type="AlphaFoldDB" id="A0A6J7GTM2"/>
<feature type="compositionally biased region" description="Basic and acidic residues" evidence="1">
    <location>
        <begin position="97"/>
        <end position="111"/>
    </location>
</feature>
<accession>A0A6J7GTM2</accession>
<gene>
    <name evidence="2" type="ORF">UFOPK3519_01232</name>
</gene>
<evidence type="ECO:0000256" key="1">
    <source>
        <dbReference type="SAM" id="MobiDB-lite"/>
    </source>
</evidence>
<reference evidence="2" key="1">
    <citation type="submission" date="2020-05" db="EMBL/GenBank/DDBJ databases">
        <authorList>
            <person name="Chiriac C."/>
            <person name="Salcher M."/>
            <person name="Ghai R."/>
            <person name="Kavagutti S V."/>
        </authorList>
    </citation>
    <scope>NUCLEOTIDE SEQUENCE</scope>
</reference>
<feature type="region of interest" description="Disordered" evidence="1">
    <location>
        <begin position="62"/>
        <end position="160"/>
    </location>
</feature>
<dbReference type="Pfam" id="PF12005">
    <property type="entry name" value="DUF3499"/>
    <property type="match status" value="1"/>
</dbReference>